<keyword evidence="1" id="KW-0812">Transmembrane</keyword>
<name>A0A420DR40_9RHOB</name>
<keyword evidence="4" id="KW-1185">Reference proteome</keyword>
<proteinExistence type="predicted"/>
<evidence type="ECO:0000259" key="2">
    <source>
        <dbReference type="Pfam" id="PF14237"/>
    </source>
</evidence>
<dbReference type="OrthoDB" id="9812349at2"/>
<dbReference type="Pfam" id="PF14237">
    <property type="entry name" value="GYF_2"/>
    <property type="match status" value="1"/>
</dbReference>
<keyword evidence="1" id="KW-0472">Membrane</keyword>
<dbReference type="GO" id="GO:0005886">
    <property type="term" value="C:plasma membrane"/>
    <property type="evidence" value="ECO:0007669"/>
    <property type="project" value="TreeGrafter"/>
</dbReference>
<feature type="transmembrane region" description="Helical" evidence="1">
    <location>
        <begin position="131"/>
        <end position="148"/>
    </location>
</feature>
<reference evidence="3 4" key="1">
    <citation type="submission" date="2018-09" db="EMBL/GenBank/DDBJ databases">
        <title>Genomic Encyclopedia of Archaeal and Bacterial Type Strains, Phase II (KMG-II): from individual species to whole genera.</title>
        <authorList>
            <person name="Goeker M."/>
        </authorList>
    </citation>
    <scope>NUCLEOTIDE SEQUENCE [LARGE SCALE GENOMIC DNA]</scope>
    <source>
        <strain evidence="3 4">DSM 11458</strain>
    </source>
</reference>
<feature type="transmembrane region" description="Helical" evidence="1">
    <location>
        <begin position="102"/>
        <end position="119"/>
    </location>
</feature>
<feature type="transmembrane region" description="Helical" evidence="1">
    <location>
        <begin position="160"/>
        <end position="178"/>
    </location>
</feature>
<dbReference type="PANTHER" id="PTHR34980:SF2">
    <property type="entry name" value="INNER MEMBRANE PROTEIN YHAH-RELATED"/>
    <property type="match status" value="1"/>
</dbReference>
<protein>
    <submittedName>
        <fullName evidence="3">Uncharacterized membrane protein YhaH (DUF805 family)</fullName>
    </submittedName>
</protein>
<organism evidence="3 4">
    <name type="scientific">Sulfitobacter guttiformis</name>
    <dbReference type="NCBI Taxonomy" id="74349"/>
    <lineage>
        <taxon>Bacteria</taxon>
        <taxon>Pseudomonadati</taxon>
        <taxon>Pseudomonadota</taxon>
        <taxon>Alphaproteobacteria</taxon>
        <taxon>Rhodobacterales</taxon>
        <taxon>Roseobacteraceae</taxon>
        <taxon>Sulfitobacter</taxon>
    </lineage>
</organism>
<keyword evidence="1" id="KW-1133">Transmembrane helix</keyword>
<evidence type="ECO:0000313" key="3">
    <source>
        <dbReference type="EMBL" id="RKE96791.1"/>
    </source>
</evidence>
<dbReference type="InterPro" id="IPR008523">
    <property type="entry name" value="DUF805"/>
</dbReference>
<dbReference type="PANTHER" id="PTHR34980">
    <property type="entry name" value="INNER MEMBRANE PROTEIN-RELATED-RELATED"/>
    <property type="match status" value="1"/>
</dbReference>
<sequence length="195" mass="21650">MNKEWYYALEGTSHGPVSQADFEQLVAAGTVRSDTLVWQEGMEDWLPYARAGSVGAAPLPPRAPMGEGQDPARSDANTFVGALKDGFARYVDFKTRSTRSQYWWFTLWSVIFSIATAIIDTTIGMGDTGPTGLLASLAMFLPSIAVAIRRLHDIGRTGWWILLIVIPLIGWIVLIVFYCTKTEEQPNQWGPVPQR</sequence>
<dbReference type="AlphaFoldDB" id="A0A420DR40"/>
<dbReference type="STRING" id="1443111.Z949_3373"/>
<dbReference type="EMBL" id="RAQK01000001">
    <property type="protein sequence ID" value="RKE96791.1"/>
    <property type="molecule type" value="Genomic_DNA"/>
</dbReference>
<dbReference type="InterPro" id="IPR025640">
    <property type="entry name" value="GYF_2"/>
</dbReference>
<dbReference type="Pfam" id="PF05656">
    <property type="entry name" value="DUF805"/>
    <property type="match status" value="1"/>
</dbReference>
<feature type="domain" description="GYF" evidence="2">
    <location>
        <begin position="5"/>
        <end position="47"/>
    </location>
</feature>
<dbReference type="Proteomes" id="UP000284407">
    <property type="component" value="Unassembled WGS sequence"/>
</dbReference>
<comment type="caution">
    <text evidence="3">The sequence shown here is derived from an EMBL/GenBank/DDBJ whole genome shotgun (WGS) entry which is preliminary data.</text>
</comment>
<gene>
    <name evidence="3" type="ORF">C8N30_1361</name>
</gene>
<dbReference type="RefSeq" id="WP_025063724.1">
    <property type="nucleotide sequence ID" value="NZ_RAQK01000001.1"/>
</dbReference>
<evidence type="ECO:0000256" key="1">
    <source>
        <dbReference type="SAM" id="Phobius"/>
    </source>
</evidence>
<evidence type="ECO:0000313" key="4">
    <source>
        <dbReference type="Proteomes" id="UP000284407"/>
    </source>
</evidence>
<accession>A0A420DR40</accession>